<keyword evidence="2" id="KW-0472">Membrane</keyword>
<accession>A0A0S4JHS4</accession>
<reference evidence="4" key="1">
    <citation type="submission" date="2015-09" db="EMBL/GenBank/DDBJ databases">
        <authorList>
            <consortium name="Pathogen Informatics"/>
        </authorList>
    </citation>
    <scope>NUCLEOTIDE SEQUENCE [LARGE SCALE GENOMIC DNA]</scope>
    <source>
        <strain evidence="4">Lake Konstanz</strain>
    </source>
</reference>
<feature type="compositionally biased region" description="Polar residues" evidence="1">
    <location>
        <begin position="113"/>
        <end position="124"/>
    </location>
</feature>
<evidence type="ECO:0000256" key="1">
    <source>
        <dbReference type="SAM" id="MobiDB-lite"/>
    </source>
</evidence>
<evidence type="ECO:0000313" key="4">
    <source>
        <dbReference type="Proteomes" id="UP000051952"/>
    </source>
</evidence>
<feature type="compositionally biased region" description="Low complexity" evidence="1">
    <location>
        <begin position="128"/>
        <end position="143"/>
    </location>
</feature>
<feature type="region of interest" description="Disordered" evidence="1">
    <location>
        <begin position="113"/>
        <end position="146"/>
    </location>
</feature>
<dbReference type="Proteomes" id="UP000051952">
    <property type="component" value="Unassembled WGS sequence"/>
</dbReference>
<dbReference type="VEuPathDB" id="TriTrypDB:BSAL_21470"/>
<sequence>MTCRFIAYIINIIPLKEHNPTFCIFFPCHSSHVLPEGYFYFRSLLLLLCELATFTLCVVVFFFFLMNCLPILLIPSPHVRTKELHSPFHIKDCRKPMGQACSQLVDESSVTKASQHTSLTSSSPHDAPIPIIPTTTTPRVPTTHRGASVAQRWSVRDYQRLQQQQADADARLDQWRQLRQKRRITMDSTMGSTQHQETIAQVEGHDYRSDNAEVSYSASELHSVENSASDFQEMQRRLDQPVGGFLALQPTGSLGTEVSHETSLGCGDSAAYSCDEELVVLSDSSPRQRSHYSTRRLHMNSQGVNPFKAVKPRREV</sequence>
<protein>
    <submittedName>
        <fullName evidence="3">Transmembrane protein, putative</fullName>
    </submittedName>
</protein>
<keyword evidence="2 3" id="KW-0812">Transmembrane</keyword>
<feature type="transmembrane region" description="Helical" evidence="2">
    <location>
        <begin position="44"/>
        <end position="74"/>
    </location>
</feature>
<proteinExistence type="predicted"/>
<evidence type="ECO:0000313" key="3">
    <source>
        <dbReference type="EMBL" id="CUG89475.1"/>
    </source>
</evidence>
<dbReference type="EMBL" id="CYKH01001742">
    <property type="protein sequence ID" value="CUG89475.1"/>
    <property type="molecule type" value="Genomic_DNA"/>
</dbReference>
<name>A0A0S4JHS4_BODSA</name>
<keyword evidence="4" id="KW-1185">Reference proteome</keyword>
<keyword evidence="2" id="KW-1133">Transmembrane helix</keyword>
<dbReference type="AlphaFoldDB" id="A0A0S4JHS4"/>
<organism evidence="3 4">
    <name type="scientific">Bodo saltans</name>
    <name type="common">Flagellated protozoan</name>
    <dbReference type="NCBI Taxonomy" id="75058"/>
    <lineage>
        <taxon>Eukaryota</taxon>
        <taxon>Discoba</taxon>
        <taxon>Euglenozoa</taxon>
        <taxon>Kinetoplastea</taxon>
        <taxon>Metakinetoplastina</taxon>
        <taxon>Eubodonida</taxon>
        <taxon>Bodonidae</taxon>
        <taxon>Bodo</taxon>
    </lineage>
</organism>
<evidence type="ECO:0000256" key="2">
    <source>
        <dbReference type="SAM" id="Phobius"/>
    </source>
</evidence>
<gene>
    <name evidence="3" type="ORF">BSAL_21470</name>
</gene>